<comment type="caution">
    <text evidence="6">The sequence shown here is derived from an EMBL/GenBank/DDBJ whole genome shotgun (WGS) entry which is preliminary data.</text>
</comment>
<evidence type="ECO:0000256" key="2">
    <source>
        <dbReference type="ARBA" id="ARBA00011897"/>
    </source>
</evidence>
<dbReference type="InterPro" id="IPR002470">
    <property type="entry name" value="Peptidase_S9A"/>
</dbReference>
<keyword evidence="7" id="KW-1185">Reference proteome</keyword>
<keyword evidence="3" id="KW-0645">Protease</keyword>
<dbReference type="InterPro" id="IPR051167">
    <property type="entry name" value="Prolyl_oligopep/macrocyclase"/>
</dbReference>
<dbReference type="Gene3D" id="2.130.10.120">
    <property type="entry name" value="Prolyl oligopeptidase, N-terminal domain"/>
    <property type="match status" value="1"/>
</dbReference>
<dbReference type="EMBL" id="VTWU01000004">
    <property type="protein sequence ID" value="KAA9332072.1"/>
    <property type="molecule type" value="Genomic_DNA"/>
</dbReference>
<dbReference type="PANTHER" id="PTHR42881">
    <property type="entry name" value="PROLYL ENDOPEPTIDASE"/>
    <property type="match status" value="1"/>
</dbReference>
<evidence type="ECO:0000256" key="4">
    <source>
        <dbReference type="ARBA" id="ARBA00022801"/>
    </source>
</evidence>
<keyword evidence="4" id="KW-0378">Hydrolase</keyword>
<evidence type="ECO:0000256" key="5">
    <source>
        <dbReference type="ARBA" id="ARBA00022825"/>
    </source>
</evidence>
<evidence type="ECO:0000313" key="6">
    <source>
        <dbReference type="EMBL" id="KAA9332072.1"/>
    </source>
</evidence>
<protein>
    <recommendedName>
        <fullName evidence="2">prolyl oligopeptidase</fullName>
        <ecNumber evidence="2">3.4.21.26</ecNumber>
    </recommendedName>
</protein>
<dbReference type="GO" id="GO:0004252">
    <property type="term" value="F:serine-type endopeptidase activity"/>
    <property type="evidence" value="ECO:0007669"/>
    <property type="project" value="UniProtKB-EC"/>
</dbReference>
<dbReference type="PANTHER" id="PTHR42881:SF2">
    <property type="entry name" value="PROLYL ENDOPEPTIDASE"/>
    <property type="match status" value="1"/>
</dbReference>
<dbReference type="SUPFAM" id="SSF50993">
    <property type="entry name" value="Peptidase/esterase 'gauge' domain"/>
    <property type="match status" value="1"/>
</dbReference>
<dbReference type="SUPFAM" id="SSF53474">
    <property type="entry name" value="alpha/beta-Hydrolases"/>
    <property type="match status" value="1"/>
</dbReference>
<evidence type="ECO:0000256" key="3">
    <source>
        <dbReference type="ARBA" id="ARBA00022670"/>
    </source>
</evidence>
<dbReference type="EC" id="3.4.21.26" evidence="2"/>
<comment type="catalytic activity">
    <reaction evidence="1">
        <text>Hydrolysis of Pro-|-Xaa &gt;&gt; Ala-|-Xaa in oligopeptides.</text>
        <dbReference type="EC" id="3.4.21.26"/>
    </reaction>
</comment>
<dbReference type="Proteomes" id="UP000326380">
    <property type="component" value="Unassembled WGS sequence"/>
</dbReference>
<dbReference type="RefSeq" id="WP_151078999.1">
    <property type="nucleotide sequence ID" value="NZ_CP047647.1"/>
</dbReference>
<accession>A0A7L5A1K1</accession>
<proteinExistence type="predicted"/>
<evidence type="ECO:0000313" key="7">
    <source>
        <dbReference type="Proteomes" id="UP000326380"/>
    </source>
</evidence>
<name>A0A7L5A1K1_9BACT</name>
<dbReference type="Pfam" id="PF02897">
    <property type="entry name" value="Peptidase_S9_N"/>
    <property type="match status" value="1"/>
</dbReference>
<organism evidence="6 7">
    <name type="scientific">Hymenobacter busanensis</name>
    <dbReference type="NCBI Taxonomy" id="2607656"/>
    <lineage>
        <taxon>Bacteria</taxon>
        <taxon>Pseudomonadati</taxon>
        <taxon>Bacteroidota</taxon>
        <taxon>Cytophagia</taxon>
        <taxon>Cytophagales</taxon>
        <taxon>Hymenobacteraceae</taxon>
        <taxon>Hymenobacter</taxon>
    </lineage>
</organism>
<dbReference type="Gene3D" id="3.40.50.1820">
    <property type="entry name" value="alpha/beta hydrolase"/>
    <property type="match status" value="1"/>
</dbReference>
<dbReference type="InterPro" id="IPR029058">
    <property type="entry name" value="AB_hydrolase_fold"/>
</dbReference>
<dbReference type="InterPro" id="IPR001375">
    <property type="entry name" value="Peptidase_S9_cat"/>
</dbReference>
<dbReference type="GO" id="GO:0005829">
    <property type="term" value="C:cytosol"/>
    <property type="evidence" value="ECO:0007669"/>
    <property type="project" value="TreeGrafter"/>
</dbReference>
<keyword evidence="5" id="KW-0720">Serine protease</keyword>
<dbReference type="Pfam" id="PF00326">
    <property type="entry name" value="Peptidase_S9"/>
    <property type="match status" value="1"/>
</dbReference>
<dbReference type="GO" id="GO:0070012">
    <property type="term" value="F:oligopeptidase activity"/>
    <property type="evidence" value="ECO:0007669"/>
    <property type="project" value="TreeGrafter"/>
</dbReference>
<dbReference type="PRINTS" id="PR00862">
    <property type="entry name" value="PROLIGOPTASE"/>
</dbReference>
<dbReference type="GO" id="GO:0006508">
    <property type="term" value="P:proteolysis"/>
    <property type="evidence" value="ECO:0007669"/>
    <property type="project" value="UniProtKB-KW"/>
</dbReference>
<dbReference type="AlphaFoldDB" id="A0A7L5A1K1"/>
<gene>
    <name evidence="6" type="ORF">F0P96_11320</name>
</gene>
<sequence>MKSAVLLLALCAPVAALAQAGPPAAPSVTATDTYFGATVTDPYRNLENLADPAVAAWMKTQSEYARRTLDAIPGRQQLIKQMLDFDARKSAQVTKPHIAHNDRYFYLKTRPQDQQPKLYCRDGYKGTEVLLFDPENFEQGKVYTINSFSPSFDGSKVAFALSEKGAEVGQGLIMDVKTRKIYPERLRPLSMGGAGEWLPDNASFTYTPLNSADVKDNNARLNTQSFVHRVGTPQSQDRAVFSAQTYPALGIKPEEYPYAFYEQDSKMLFGLLYTVDRYLKAYYAPATDLSKPKINWQPLFRSEQEVTNVAGDGEYLYFVTSKNTPRQKIMRMPAAKPEVATAEVLVPESTDEAINDDHFKVTKDGLYFVRTRNGVEAKLYFVAKGSKTAQLIKLPRPAGSIELHTKNAQSPDLWVTTVGWTADRTRYHYAAATGQFRPEPLSSEAQYPEFKDLVVEELMVPSHDGVQVPLSLIYKKGTPRNGSAPTLMVGYGAYSKSTGPFFYPPYLLWAQQGGVLAVPHVRGGGELGEEWHKAGQKTTKPNTWKDLIASAEYMVKNQYTAPGKIAMNGGSAGGILIGRAMTERPDLFAVAMPEVGCLNAVRMENSPNGPVNVPEFGTVQKEDECKALLEMDAYLHLKKGVKYPATLVTAGFNDPRVIAWQPAKFAARLQASNASGKPILFFTDYEAGHGIGDSKQKQFETMADLLSFGLWQTGVAAFQPAATASK</sequence>
<evidence type="ECO:0000256" key="1">
    <source>
        <dbReference type="ARBA" id="ARBA00001070"/>
    </source>
</evidence>
<dbReference type="InterPro" id="IPR023302">
    <property type="entry name" value="Pept_S9A_N"/>
</dbReference>
<reference evidence="6 7" key="1">
    <citation type="submission" date="2019-09" db="EMBL/GenBank/DDBJ databases">
        <title>Genome sequence of Hymenobacter sp. M3.</title>
        <authorList>
            <person name="Srinivasan S."/>
        </authorList>
    </citation>
    <scope>NUCLEOTIDE SEQUENCE [LARGE SCALE GENOMIC DNA]</scope>
    <source>
        <strain evidence="6 7">M3</strain>
    </source>
</reference>